<organism evidence="6 7">
    <name type="scientific">Saccharomyces kudriavzevii (strain ATCC MYA-4449 / AS 2.2408 / CBS 8840 / NBRC 1802 / NCYC 2889)</name>
    <name type="common">Yeast</name>
    <dbReference type="NCBI Taxonomy" id="226230"/>
    <lineage>
        <taxon>Eukaryota</taxon>
        <taxon>Fungi</taxon>
        <taxon>Dikarya</taxon>
        <taxon>Ascomycota</taxon>
        <taxon>Saccharomycotina</taxon>
        <taxon>Saccharomycetes</taxon>
        <taxon>Saccharomycetales</taxon>
        <taxon>Saccharomycetaceae</taxon>
        <taxon>Saccharomyces</taxon>
    </lineage>
</organism>
<dbReference type="Pfam" id="PF04082">
    <property type="entry name" value="Fungal_trans"/>
    <property type="match status" value="1"/>
</dbReference>
<keyword evidence="2" id="KW-0479">Metal-binding</keyword>
<evidence type="ECO:0000313" key="7">
    <source>
        <dbReference type="Proteomes" id="UP001162087"/>
    </source>
</evidence>
<dbReference type="GeneID" id="80925832"/>
<evidence type="ECO:0000256" key="2">
    <source>
        <dbReference type="ARBA" id="ARBA00022723"/>
    </source>
</evidence>
<name>A0AA35NKN0_SACK1</name>
<sequence>MLPTTRESVTGGTKGKRRKIIKSCAFCRKRKLKCNQVRPMCQQCVLRKLPQCIYTEEFNYPLSNTELFGQMPNVTLVQKIQNLQSLLKENDNDDAEPVPRRSPDNPLWLLRTPVLGENGSMYVFGPTSWKTLSLFEPNKFQTEFQNLWAILKPLSECHKPRLNETCITPDLPTFTELKSCVDSFFNSSLFDLLRIVNKDDILPLLNKIFIRDTTNDDLIVLLNPTDDPKDKYNLGIILQILCLEYYNQNVPSSVNHFIHGLTAASLSSSSSNFIERLQFFLLSYISIMINCTDGVWDATQGIDLIGELCQACISLGLNDIDKWYLNEKQEVRKNLKYIWFWTLFLDVSCSYDVGKPPYISDDVLDLNTFVAHDYELPGIDSKSMKLMHEFLKVSRFVTREIHKREMNEKISALSLRLIEFIQSNFSPIEHYTNLAYYSDIDPFDILILSRALSMVASISNIQMVITQHSKIIDKNRMVQYLLISISVCVNTILFNFEKSINKQEDALSEGLKLSIVLINPLLIRIISQVYGLAFHRLIFREKGFLFLIDLDTGEKIQFIKYEEENFDEMLIGFDVRTDKFLSFSGTIIKFYEIIDNLFTSTERNKRLFGAVSNFYQLTSTLAFERVSRVLFDKASQARIETERFWLKKGINMKQFSDLMIEDFINDVWKTFKNISEDLWFIDKKEFYRQYHFDL</sequence>
<accession>A0AA35NKN0</accession>
<dbReference type="CDD" id="cd00067">
    <property type="entry name" value="GAL4"/>
    <property type="match status" value="1"/>
</dbReference>
<dbReference type="InterPro" id="IPR007219">
    <property type="entry name" value="XnlR_reg_dom"/>
</dbReference>
<comment type="subcellular location">
    <subcellularLocation>
        <location evidence="1">Nucleus</location>
    </subcellularLocation>
</comment>
<keyword evidence="4" id="KW-0539">Nucleus</keyword>
<dbReference type="Proteomes" id="UP001162087">
    <property type="component" value="Chromosome 12"/>
</dbReference>
<feature type="domain" description="Zn(2)-C6 fungal-type" evidence="5">
    <location>
        <begin position="23"/>
        <end position="54"/>
    </location>
</feature>
<gene>
    <name evidence="6" type="primary">SKDI12G3000</name>
    <name evidence="6" type="ORF">SKDI_12G3000</name>
</gene>
<proteinExistence type="predicted"/>
<dbReference type="GO" id="GO:0000981">
    <property type="term" value="F:DNA-binding transcription factor activity, RNA polymerase II-specific"/>
    <property type="evidence" value="ECO:0007669"/>
    <property type="project" value="InterPro"/>
</dbReference>
<dbReference type="GO" id="GO:0005634">
    <property type="term" value="C:nucleus"/>
    <property type="evidence" value="ECO:0007669"/>
    <property type="project" value="UniProtKB-SubCell"/>
</dbReference>
<keyword evidence="3" id="KW-0862">Zinc</keyword>
<dbReference type="GO" id="GO:0003677">
    <property type="term" value="F:DNA binding"/>
    <property type="evidence" value="ECO:0007669"/>
    <property type="project" value="InterPro"/>
</dbReference>
<evidence type="ECO:0000256" key="1">
    <source>
        <dbReference type="ARBA" id="ARBA00004123"/>
    </source>
</evidence>
<dbReference type="CDD" id="cd12148">
    <property type="entry name" value="fungal_TF_MHR"/>
    <property type="match status" value="1"/>
</dbReference>
<dbReference type="InterPro" id="IPR052693">
    <property type="entry name" value="Yeast_MDR_Regulatory"/>
</dbReference>
<dbReference type="RefSeq" id="XP_056083862.1">
    <property type="nucleotide sequence ID" value="XM_056229888.1"/>
</dbReference>
<dbReference type="InterPro" id="IPR036864">
    <property type="entry name" value="Zn2-C6_fun-type_DNA-bd_sf"/>
</dbReference>
<dbReference type="EMBL" id="OX365907">
    <property type="protein sequence ID" value="CAI4046608.1"/>
    <property type="molecule type" value="Genomic_DNA"/>
</dbReference>
<dbReference type="PROSITE" id="PS50048">
    <property type="entry name" value="ZN2_CY6_FUNGAL_2"/>
    <property type="match status" value="1"/>
</dbReference>
<evidence type="ECO:0000256" key="3">
    <source>
        <dbReference type="ARBA" id="ARBA00022833"/>
    </source>
</evidence>
<evidence type="ECO:0000313" key="6">
    <source>
        <dbReference type="EMBL" id="CAI4046608.1"/>
    </source>
</evidence>
<dbReference type="GO" id="GO:0008270">
    <property type="term" value="F:zinc ion binding"/>
    <property type="evidence" value="ECO:0007669"/>
    <property type="project" value="InterPro"/>
</dbReference>
<dbReference type="AlphaFoldDB" id="A0AA35NKN0"/>
<dbReference type="GO" id="GO:0006351">
    <property type="term" value="P:DNA-templated transcription"/>
    <property type="evidence" value="ECO:0007669"/>
    <property type="project" value="InterPro"/>
</dbReference>
<protein>
    <recommendedName>
        <fullName evidence="5">Zn(2)-C6 fungal-type domain-containing protein</fullName>
    </recommendedName>
</protein>
<dbReference type="PANTHER" id="PTHR31405:SF8">
    <property type="entry name" value="TRANSCRIPTION FACTOR PDR8-RELATED"/>
    <property type="match status" value="1"/>
</dbReference>
<dbReference type="PROSITE" id="PS00463">
    <property type="entry name" value="ZN2_CY6_FUNGAL_1"/>
    <property type="match status" value="1"/>
</dbReference>
<dbReference type="Pfam" id="PF00172">
    <property type="entry name" value="Zn_clus"/>
    <property type="match status" value="1"/>
</dbReference>
<dbReference type="SUPFAM" id="SSF57701">
    <property type="entry name" value="Zn2/Cys6 DNA-binding domain"/>
    <property type="match status" value="1"/>
</dbReference>
<evidence type="ECO:0000259" key="5">
    <source>
        <dbReference type="PROSITE" id="PS50048"/>
    </source>
</evidence>
<dbReference type="InterPro" id="IPR001138">
    <property type="entry name" value="Zn2Cys6_DnaBD"/>
</dbReference>
<evidence type="ECO:0000256" key="4">
    <source>
        <dbReference type="ARBA" id="ARBA00023242"/>
    </source>
</evidence>
<dbReference type="Gene3D" id="4.10.240.10">
    <property type="entry name" value="Zn(2)-C6 fungal-type DNA-binding domain"/>
    <property type="match status" value="1"/>
</dbReference>
<reference evidence="6" key="1">
    <citation type="submission" date="2022-10" db="EMBL/GenBank/DDBJ databases">
        <authorList>
            <person name="Byrne P K."/>
        </authorList>
    </citation>
    <scope>NUCLEOTIDE SEQUENCE</scope>
    <source>
        <strain evidence="6">IFO1802</strain>
    </source>
</reference>
<keyword evidence="7" id="KW-1185">Reference proteome</keyword>
<dbReference type="SMART" id="SM00066">
    <property type="entry name" value="GAL4"/>
    <property type="match status" value="1"/>
</dbReference>
<dbReference type="PANTHER" id="PTHR31405">
    <property type="entry name" value="TRANSCRIPTION FACTOR PDR8-RELATED"/>
    <property type="match status" value="1"/>
</dbReference>